<accession>A0A8S5PNF5</accession>
<feature type="transmembrane region" description="Helical" evidence="1">
    <location>
        <begin position="12"/>
        <end position="33"/>
    </location>
</feature>
<keyword evidence="1" id="KW-1133">Transmembrane helix</keyword>
<sequence>MSNKTYDILKWVAQYLLPALATLYFAVAKIWGLPYGEEIVGTITAVDTFLGVLLGISTANYNKQNGAGKSQ</sequence>
<keyword evidence="1" id="KW-0812">Transmembrane</keyword>
<proteinExistence type="predicted"/>
<evidence type="ECO:0000256" key="1">
    <source>
        <dbReference type="SAM" id="Phobius"/>
    </source>
</evidence>
<reference evidence="2" key="1">
    <citation type="journal article" date="2021" name="Proc. Natl. Acad. Sci. U.S.A.">
        <title>A Catalog of Tens of Thousands of Viruses from Human Metagenomes Reveals Hidden Associations with Chronic Diseases.</title>
        <authorList>
            <person name="Tisza M.J."/>
            <person name="Buck C.B."/>
        </authorList>
    </citation>
    <scope>NUCLEOTIDE SEQUENCE</scope>
    <source>
        <strain evidence="2">CtH9Q22</strain>
    </source>
</reference>
<protein>
    <submittedName>
        <fullName evidence="2">Holin</fullName>
    </submittedName>
</protein>
<dbReference type="EMBL" id="BK015462">
    <property type="protein sequence ID" value="DAE08053.1"/>
    <property type="molecule type" value="Genomic_DNA"/>
</dbReference>
<feature type="transmembrane region" description="Helical" evidence="1">
    <location>
        <begin position="39"/>
        <end position="61"/>
    </location>
</feature>
<name>A0A8S5PNF5_9CAUD</name>
<evidence type="ECO:0000313" key="2">
    <source>
        <dbReference type="EMBL" id="DAE08053.1"/>
    </source>
</evidence>
<dbReference type="InterPro" id="IPR031612">
    <property type="entry name" value="Phage_holin_Dp1"/>
</dbReference>
<dbReference type="Pfam" id="PF16938">
    <property type="entry name" value="Phage_holin_Dp1"/>
    <property type="match status" value="1"/>
</dbReference>
<organism evidence="2">
    <name type="scientific">Siphoviridae sp. ctH9Q22</name>
    <dbReference type="NCBI Taxonomy" id="2825420"/>
    <lineage>
        <taxon>Viruses</taxon>
        <taxon>Duplodnaviria</taxon>
        <taxon>Heunggongvirae</taxon>
        <taxon>Uroviricota</taxon>
        <taxon>Caudoviricetes</taxon>
    </lineage>
</organism>
<keyword evidence="1" id="KW-0472">Membrane</keyword>